<evidence type="ECO:0000313" key="2">
    <source>
        <dbReference type="EMBL" id="KZM70422.1"/>
    </source>
</evidence>
<dbReference type="OrthoDB" id="4524016at2"/>
<accession>A0A164JI07</accession>
<dbReference type="Proteomes" id="UP000076512">
    <property type="component" value="Unassembled WGS sequence"/>
</dbReference>
<comment type="caution">
    <text evidence="2">The sequence shown here is derived from an EMBL/GenBank/DDBJ whole genome shotgun (WGS) entry which is preliminary data.</text>
</comment>
<name>A0A164JI07_9NOCA</name>
<dbReference type="RefSeq" id="WP_067577707.1">
    <property type="nucleotide sequence ID" value="NZ_JABMCZ010000003.1"/>
</dbReference>
<keyword evidence="3" id="KW-1185">Reference proteome</keyword>
<feature type="region of interest" description="Disordered" evidence="1">
    <location>
        <begin position="294"/>
        <end position="325"/>
    </location>
</feature>
<dbReference type="STRING" id="455432.AWN90_03845"/>
<reference evidence="2 3" key="1">
    <citation type="submission" date="2016-04" db="EMBL/GenBank/DDBJ databases">
        <authorList>
            <person name="Evans L.H."/>
            <person name="Alamgir A."/>
            <person name="Owens N."/>
            <person name="Weber N.D."/>
            <person name="Virtaneva K."/>
            <person name="Barbian K."/>
            <person name="Babar A."/>
            <person name="Rosenke K."/>
        </authorList>
    </citation>
    <scope>NUCLEOTIDE SEQUENCE [LARGE SCALE GENOMIC DNA]</scope>
    <source>
        <strain evidence="2 3">IFM 0406</strain>
    </source>
</reference>
<sequence>MNRPRPTPAQQQILQAIQNRIAETAGFFDRGMARQRRVGDIAARSWYRELTARQGVCRLLQDAACAGGVPRTWIDQVRARGEQRIRWRSDVVFGDPEPVDRDGLLAALAADSGMVRDVSIAVAVLGETDAGTAHRVQQRLDLVWDRTVALSHLLDVTAEESVRLWGVHRGWAARAAVSVLSMPPGAAHATVREFASGDLTRTGLQGAVLRAAGLTAAVDHAPPRPAHLVKQIDAALAQLGAVLTQISDADRLGTATAASPDNSGARERSTPGPSACRPTEHAVSVLLPVDGGSRASYPSIAVEPDLAAETGGAGRLKGPDPGAEP</sequence>
<organism evidence="2 3">
    <name type="scientific">Nocardia terpenica</name>
    <dbReference type="NCBI Taxonomy" id="455432"/>
    <lineage>
        <taxon>Bacteria</taxon>
        <taxon>Bacillati</taxon>
        <taxon>Actinomycetota</taxon>
        <taxon>Actinomycetes</taxon>
        <taxon>Mycobacteriales</taxon>
        <taxon>Nocardiaceae</taxon>
        <taxon>Nocardia</taxon>
    </lineage>
</organism>
<proteinExistence type="predicted"/>
<dbReference type="AlphaFoldDB" id="A0A164JI07"/>
<evidence type="ECO:0000256" key="1">
    <source>
        <dbReference type="SAM" id="MobiDB-lite"/>
    </source>
</evidence>
<evidence type="ECO:0000313" key="3">
    <source>
        <dbReference type="Proteomes" id="UP000076512"/>
    </source>
</evidence>
<gene>
    <name evidence="2" type="ORF">AWN90_03845</name>
</gene>
<feature type="region of interest" description="Disordered" evidence="1">
    <location>
        <begin position="254"/>
        <end position="281"/>
    </location>
</feature>
<dbReference type="EMBL" id="LWGR01000015">
    <property type="protein sequence ID" value="KZM70422.1"/>
    <property type="molecule type" value="Genomic_DNA"/>
</dbReference>
<protein>
    <submittedName>
        <fullName evidence="2">Uncharacterized protein</fullName>
    </submittedName>
</protein>